<keyword evidence="5" id="KW-0966">Cell projection</keyword>
<name>A0AAV1JNF8_9NEOP</name>
<evidence type="ECO:0000259" key="7">
    <source>
        <dbReference type="Pfam" id="PF22544"/>
    </source>
</evidence>
<dbReference type="GO" id="GO:0003341">
    <property type="term" value="P:cilium movement"/>
    <property type="evidence" value="ECO:0007669"/>
    <property type="project" value="TreeGrafter"/>
</dbReference>
<keyword evidence="9" id="KW-1185">Reference proteome</keyword>
<dbReference type="InterPro" id="IPR033305">
    <property type="entry name" value="Hydin-like"/>
</dbReference>
<feature type="domain" description="HYDIN/VesB/CFA65-like Ig-like" evidence="7">
    <location>
        <begin position="152"/>
        <end position="244"/>
    </location>
</feature>
<evidence type="ECO:0000256" key="1">
    <source>
        <dbReference type="ARBA" id="ARBA00004138"/>
    </source>
</evidence>
<dbReference type="PANTHER" id="PTHR23053:SF0">
    <property type="entry name" value="HYDROCEPHALUS-INDUCING PROTEIN HOMOLOG"/>
    <property type="match status" value="1"/>
</dbReference>
<evidence type="ECO:0000313" key="9">
    <source>
        <dbReference type="Proteomes" id="UP001497472"/>
    </source>
</evidence>
<dbReference type="GO" id="GO:0005930">
    <property type="term" value="C:axoneme"/>
    <property type="evidence" value="ECO:0007669"/>
    <property type="project" value="TreeGrafter"/>
</dbReference>
<feature type="region of interest" description="Disordered" evidence="6">
    <location>
        <begin position="3138"/>
        <end position="3170"/>
    </location>
</feature>
<reference evidence="8 9" key="1">
    <citation type="submission" date="2023-11" db="EMBL/GenBank/DDBJ databases">
        <authorList>
            <person name="Okamura Y."/>
        </authorList>
    </citation>
    <scope>NUCLEOTIDE SEQUENCE [LARGE SCALE GENOMIC DNA]</scope>
</reference>
<evidence type="ECO:0000256" key="4">
    <source>
        <dbReference type="ARBA" id="ARBA00023069"/>
    </source>
</evidence>
<proteinExistence type="predicted"/>
<dbReference type="PANTHER" id="PTHR23053">
    <property type="entry name" value="DLEC1 DELETED IN LUNG AND ESOPHAGEAL CANCER 1"/>
    <property type="match status" value="1"/>
</dbReference>
<gene>
    <name evidence="8" type="ORF">LNINA_LOCUS9320</name>
</gene>
<evidence type="ECO:0000256" key="2">
    <source>
        <dbReference type="ARBA" id="ARBA00004496"/>
    </source>
</evidence>
<dbReference type="Gene3D" id="2.60.40.10">
    <property type="entry name" value="Immunoglobulins"/>
    <property type="match status" value="18"/>
</dbReference>
<evidence type="ECO:0000256" key="3">
    <source>
        <dbReference type="ARBA" id="ARBA00022490"/>
    </source>
</evidence>
<feature type="compositionally biased region" description="Polar residues" evidence="6">
    <location>
        <begin position="3159"/>
        <end position="3170"/>
    </location>
</feature>
<sequence length="4696" mass="531771">MVGNAKEVSIVPSAYKKEMEMSTLDRLRSLQAIQVKNYIDPGRSKTDKIVLSFSPSIIIFQNFKPNEKIVAKFSVKNISKAPTFLNMVFKESSYFFIKPCGGQLLSRLAPGISVTFAVTFQPAQYEDYTHRVTFYTEEDQYIVPLIAMGPRPIFDFPDSIVVPKTPLKIESSILVTIHNIGIIPGGFSLNTKCPFSVHPKSVYLNPNQRVDVRIALKTMRLGDANSTLNVIFETGENFHIKLSGSTYTVSVELEKQVVRFFDTYNTLVRQQTFKITNKSDHELTYMCMKNDCVYYDFEDKVKLATVFYNLKDTEAAKCANLVHYDVLSSDEHERVYTRIFYDEIQALVADESLQHQNMHFSISPIFGKLWPRKATELTITFSPQEIGEFSTIAYLDIDGVNDRIPLRIVGTSLPPFINLNLETLDMDCVYINKKYDYEIVALNRGHINGVVTYKNVPPLFGSKITCTPAMHCLRPGEKDIFVVSFCNSNQGPFFEEINFGIHNTDVILKVYLKGVVIYPSLMFSIPCLDFGMVSLGVPKTMELEVINESIVDVDANVKISSDGPEVSSITLDDYAVANTPKPIVPQWPREFNIIPQKITIGPESRVSLKITLTANLIRANQTCLELELDKSDSPPITLPVTFNAMVPTITPAADINLRACFLDFPYKCDIIITSNECWGYFTLEESEEASTLEVDVTIKEGMIKPNTSLCLPVTIKTNVLGVQEYSICVKLFGLSSPVQICHINGCGVRPIVTCTPIALHWGQVKLLTKTQKILTLCNDSPVFVNFRASLLNRDNRWQIHPTEGFIEPESETDLLLSLYLIDADSYTNKAVIQLERVKDILVPLSATGIGTSILVGELRDRVMLGRHFTKIPLNCQVVMENCGTRMHALEWSEHYKAPKTKQHSAGFFNLDPKVFKMAAGEKLELTITGLSHKVTTVKEMWYLVGSVEGINKKELLLECQIVAEFVDPRIEISSNLIEFQYDYGPYSEFYKLTDIVTIKNVSKLPLDFDISVKPPFAIIQKQTTYKILPQEEDLCGCICYNESDLNLLNMSDNDPQHSKTFIDFLTLKPVDPLRNEPLHFFQDINKIKLAFNLTHAIEERLEDQEPEISKHEFSKVSVYKVSTNETEPSGAELHEILACRTPVGSAADNIEQENITKDVPVINNVNEPVEISLIDDAIEDVYFKKYSTMKTITPMIDIDYESEFEWTYKFSKKERPSNICINDVLQLTPHRGLLKPNEIQFVHVIFRPKVNMNIRATLECEVLGGPPEVILVTGQSSDLIYKINTQKINFKIRSFHENAFEQLTLSNVAQLPFEYKTYLNEPKFENDLYGTILKVIPDGKVLEPEEQINVNIEVRPGAMGYFSSRFLLEVGHLPFISIDVFGWGVMPQVYISLPRPEIAKLNPEFGYHAIPTLTEEYLEAINEIFTYRHPDHLNSPLTDKCFEDPMFHKDWHICSSWDVYPSTMDIELAIERMLVINYIRFRPDILSVYTTTTKMIPIPGFLTTPYVIDYGVVITGSSVHCCIDVINYGPIVIKLHLAKGTHIPPWLSLKLCGKLNPGETGKLEATFSPTSNDFTELEENVETYFNIDVPYGVTIPVIIRALCAVPYLMSNVRTIDFGTVRCGDKVIYSIPLKNIGRPTCIWFVALKSKTPGPNPMTVLDTSGKYEPGEGGWLSIAFKPVVELPYEGLLIFKFHMNPNRMTIPVVGHGTLPQVHIIGPNVTFQPTLPWAETTDIYFGLTNPCPFPIELIIAHSDQHWKEEDEIYQLLYKYYNKPDEMLVTAIKPGAGMPREILNFYIGFKERVKKSLEEEVQMSKASSVKPLASAKKAKSIKVPTSKSGTARDLSPKKIRTEAEIINDLMTSMKASNIDPLKECIAARENTSTADVHSDNHSKGILIFFHGSPCEEIQCQEIAYSTGKALKIPTINVDFCVVEALCISDCSAKTHILNAINEMFELTHRNNKGDDEKEHESEDVFGETDDEFDIIWKKIEFLANSKNVATPRSKASDKKKKKSSTSSIASHTALGAMGSSTMFQMDLTTELLTDYFNQPKFNLGFIVDTLTSVIFKSPQTVLTTVIRCKRNIWNLHLVLCQSDFARWAQSYEETQREHELIDENLTKVYDDDEISEIVKTFEDMEEEDFEDAIPELKSLYITYGLEDRRRRFFEKKGLSGDYIKPERSARDRSRSLLVIDNESKKKMKKDDGKAKLTSEYILMNTKYNEYVKNTYDTLINIANNWILEEGDVGFPLYGFNGQIVGSSHKKMKKKSEIQIQTSDISLCERGFPLTLINCPCEPYKTALVNMFLTSELVKEALREDVIYDILKSPVKVKEFTVLLPKTFPVIQHEDPLRWQYLDEAPIKKCECNPLTDLNLLDDTTQDNVLNILSKWHCTCGKKVTSSQTSTSEIPSMSIDKTSEDNPEVYPLPLNSVKCTTERDRRIVLHPGDLVRCKYSFSPQLEGNYTVKRFVEVSGWPASRVDINVSGICDLPRLDSRPKKMFDNFVRRTVEDNVYKVTYIDDQKLFEFGPIFVGANRIYEEQYSLELRNSSLITADVVIEFLEDTTVFQIDKTFIILDPGCRDKVTVSAAPADLGVHTSVLLFCVKDNPEIVSIKISCSGVVPIVEILPLTKAIEYGRHLLYRKEDDRFIVKNDSILPVMWKIHNPQDFVEDFIIAQTSGIVQRQDNQVVPITYIACRVGVISHKALTVDIYDADGRGNPMIVDVLYLSAECYDVQVECAYENPSENFLNYGNVKVNSTVVQEMYLLNRGKYNIFYKLKKVKNFPEPSLLKSFEAIPEHGVIPPTLKLVTIEFECTPSTSMNLINVPAYICSLLDGSKNQVVVAKFPVCVTIASFYNTFTLFPLGELNFHIIPVGSGVMREVILNNTSKCPITYEIILPEKYQLDPDAPPPSAKLKDNKIKNPPLKCGNFVIMNDDNLLAPGTSRTLQIQFMATAAKTFEETIKFIISDTCPAESCGVPLKLVGTGAMPTLDFWNIETTFREHLIVKSLAEYKVPESSPHCVFVEDSVTLYFYCVNVNTTYTATIDLYNSGLVASALTMKLHYQTNSNAHIFSLDKYETHIEPLLHKNLGIVFSPKTLEVLCEGEAFMEDVILLGLEMLSMDLDLDAFKSAEGTVSTVSTLDSRKKSKSAAAPRKSKVDTKRSKRMSQASVKHSDTTSSVEHSLQKYLLDFEGCELCAIKKRTIVMLNNSEKVYRFKLEESELIVVKPSIGYISPGEEKDIEIIFFSPKPVVLKKECLHVTLMGIIDESLTMDLKGTTWDNRQSVTVFDHNANISVNERYQAIIDEQFHITPENALDIIQMVIVYSATTEYTKYTCNLNEEKNMEDTFIYQVRDFNFQVQNISKVPMKIMWNFVIDDEFPSRIDKRLSGTKTMQTINEQENRTLRNTESRDDKNFEASNVTLFSEKSDRDSVDTWFEVDLPFVIEPSKACLKPNESCKFKVTFAPLDAFLYKVRLKSVIDNLDPYDQNISCKISAKSLIPYVHLDIEESDFLSSGRRKATVALPSHVTVLEFNVLGSGCYKKAFSVINPTNEGYEFIFEMIVAEKPELIPMHCNMLKGFVEGGASSEVEFTFSPTAPGIYESQWKFIIPVHSIVMNLLVVGIVREPDVSFVPTILLIRNSLVGFTTENIVVLKNNEREPLNFEFKGNSLCNESGKTPVIVEPEKGYLKPLSETEIKIIYTPIQDGPLSFKIFCSVQYLIKVLTLCVNALSHSIKPKITYYLIGNEHVLNADALTNIHLDQTASTYQRTIPFTIKNDGSSTFYFEWEYSCSAVKKYLQVSVEPNNGHVRPAGEVVCTVYFTLKQVPVQSFPMTLSISDGPEYNIYLHADIAKPVYHFSCMEYDFGKCIVNAPDATYKKNIAFENEDKAATTLDLNFSNIPELFVHYRDETLIEPGRRLKISIYFRPKQVKEYEFKLHFWVNSLCEEIITIKGEGVPLLFDLYEGCQKSFDLGPVKVGHKITRQIEVMNHSKVPIEASFIFRDTYGIVDDGTKSEGTSVCLSPSAIVPSPGEGEPSRGRMLQLYKDNKINEQIEMDVQNALSSLKIIPNKCTIKPYRKVPLKIQFKPVGMISDLNVQLNMKVFHFERPLVRLSGSATGMSFCFSQNSLQFGRVRKRGCKILKVMLQNKGDFGAKFWWQPLKSDEFKISPMQGNIAARTNVTFTITFRPVEHNPFIKVWASCNIENYPPLELALYATCVDIGNIQNKTLYLECPVREIHTEYIIVTNPSDDMWLVLSEVSGGPFETLKEFHVEPNSTFEIPVYFKPKSIGKHEAQVLFSPLGESALFVTLIGAATHPNPNGTINITVDAKDYHMEELFVYNITEFPESYSVSTEIVKIIPDKFEGYYEIKHPDTIKVWGEAAATCRWTIVCYEECELQAKVLFVNEETREYQYYNIIVTVSTSKIVDTLTFTSRARESVQKEITIKNPLSSDAEFLIQSEKLHCSDKLVVNGNSEAVLVMTYAPLVVGESEDFLEVSNNLIGSYVYGVVLKCLPAKEKYLEFTTPIGTSVPLRLRVHNKTEGRTEFIATASHSSIQLEREYVLGPSEKGKFLAWFEPTELGEQHCRVSFLSAVAGEFVFNIKGVALAPKPQGPYEVKAGGFATITFKNIFEETRMFKINVDREDFYVKTLYEPIKSKKDIKIPVYLNENLTLSQMSKDGPTGCLTIETYEPAEPKVQWTYFLHGAL</sequence>
<accession>A0AAV1JNF8</accession>
<dbReference type="Pfam" id="PF22544">
    <property type="entry name" value="HYDIN_VesB_CFA65-like_Ig"/>
    <property type="match status" value="1"/>
</dbReference>
<evidence type="ECO:0000313" key="8">
    <source>
        <dbReference type="EMBL" id="CAK1550075.1"/>
    </source>
</evidence>
<evidence type="ECO:0000256" key="5">
    <source>
        <dbReference type="ARBA" id="ARBA00023273"/>
    </source>
</evidence>
<comment type="caution">
    <text evidence="8">The sequence shown here is derived from an EMBL/GenBank/DDBJ whole genome shotgun (WGS) entry which is preliminary data.</text>
</comment>
<protein>
    <recommendedName>
        <fullName evidence="7">HYDIN/VesB/CFA65-like Ig-like domain-containing protein</fullName>
    </recommendedName>
</protein>
<keyword evidence="3" id="KW-0963">Cytoplasm</keyword>
<dbReference type="Proteomes" id="UP001497472">
    <property type="component" value="Unassembled WGS sequence"/>
</dbReference>
<dbReference type="EMBL" id="CAVLEF010000040">
    <property type="protein sequence ID" value="CAK1550075.1"/>
    <property type="molecule type" value="Genomic_DNA"/>
</dbReference>
<organism evidence="8 9">
    <name type="scientific">Leptosia nina</name>
    <dbReference type="NCBI Taxonomy" id="320188"/>
    <lineage>
        <taxon>Eukaryota</taxon>
        <taxon>Metazoa</taxon>
        <taxon>Ecdysozoa</taxon>
        <taxon>Arthropoda</taxon>
        <taxon>Hexapoda</taxon>
        <taxon>Insecta</taxon>
        <taxon>Pterygota</taxon>
        <taxon>Neoptera</taxon>
        <taxon>Endopterygota</taxon>
        <taxon>Lepidoptera</taxon>
        <taxon>Glossata</taxon>
        <taxon>Ditrysia</taxon>
        <taxon>Papilionoidea</taxon>
        <taxon>Pieridae</taxon>
        <taxon>Pierinae</taxon>
        <taxon>Leptosia</taxon>
    </lineage>
</organism>
<evidence type="ECO:0000256" key="6">
    <source>
        <dbReference type="SAM" id="MobiDB-lite"/>
    </source>
</evidence>
<dbReference type="GO" id="GO:1904158">
    <property type="term" value="P:axonemal central apparatus assembly"/>
    <property type="evidence" value="ECO:0007669"/>
    <property type="project" value="TreeGrafter"/>
</dbReference>
<dbReference type="InterPro" id="IPR053879">
    <property type="entry name" value="HYDIN_VesB_CFA65-like_Ig"/>
</dbReference>
<comment type="subcellular location">
    <subcellularLocation>
        <location evidence="1">Cell projection</location>
        <location evidence="1">Cilium</location>
    </subcellularLocation>
    <subcellularLocation>
        <location evidence="2">Cytoplasm</location>
    </subcellularLocation>
</comment>
<keyword evidence="4" id="KW-0969">Cilium</keyword>
<dbReference type="InterPro" id="IPR013783">
    <property type="entry name" value="Ig-like_fold"/>
</dbReference>